<organism evidence="1 2">
    <name type="scientific">Caerostris extrusa</name>
    <name type="common">Bark spider</name>
    <name type="synonym">Caerostris bankana</name>
    <dbReference type="NCBI Taxonomy" id="172846"/>
    <lineage>
        <taxon>Eukaryota</taxon>
        <taxon>Metazoa</taxon>
        <taxon>Ecdysozoa</taxon>
        <taxon>Arthropoda</taxon>
        <taxon>Chelicerata</taxon>
        <taxon>Arachnida</taxon>
        <taxon>Araneae</taxon>
        <taxon>Araneomorphae</taxon>
        <taxon>Entelegynae</taxon>
        <taxon>Araneoidea</taxon>
        <taxon>Araneidae</taxon>
        <taxon>Caerostris</taxon>
    </lineage>
</organism>
<dbReference type="Proteomes" id="UP001054945">
    <property type="component" value="Unassembled WGS sequence"/>
</dbReference>
<proteinExistence type="predicted"/>
<accession>A0AAV4Q4G9</accession>
<name>A0AAV4Q4G9_CAEEX</name>
<dbReference type="EMBL" id="BPLR01005688">
    <property type="protein sequence ID" value="GIY04234.1"/>
    <property type="molecule type" value="Genomic_DNA"/>
</dbReference>
<gene>
    <name evidence="1" type="ORF">CEXT_545981</name>
</gene>
<evidence type="ECO:0000313" key="1">
    <source>
        <dbReference type="EMBL" id="GIY04234.1"/>
    </source>
</evidence>
<evidence type="ECO:0000313" key="2">
    <source>
        <dbReference type="Proteomes" id="UP001054945"/>
    </source>
</evidence>
<sequence length="147" mass="16477">MCNLSPIPLSTKQRTTTANRIGVAFGTKVRVCRERGITNSARTTESRGNEFPEPYLKLKHTKADKIFYTLTLNVQSIFYSVICKTRDHNSKQNKLAFGTKVRIAGKGPSLIQQEPQKAAEMSSVSCVKLHSRINYSMCWNPDAGNRP</sequence>
<dbReference type="AlphaFoldDB" id="A0AAV4Q4G9"/>
<comment type="caution">
    <text evidence="1">The sequence shown here is derived from an EMBL/GenBank/DDBJ whole genome shotgun (WGS) entry which is preliminary data.</text>
</comment>
<reference evidence="1 2" key="1">
    <citation type="submission" date="2021-06" db="EMBL/GenBank/DDBJ databases">
        <title>Caerostris extrusa draft genome.</title>
        <authorList>
            <person name="Kono N."/>
            <person name="Arakawa K."/>
        </authorList>
    </citation>
    <scope>NUCLEOTIDE SEQUENCE [LARGE SCALE GENOMIC DNA]</scope>
</reference>
<keyword evidence="2" id="KW-1185">Reference proteome</keyword>
<protein>
    <submittedName>
        <fullName evidence="1">Uncharacterized protein</fullName>
    </submittedName>
</protein>